<keyword evidence="3" id="KW-0670">Pyruvate</keyword>
<dbReference type="AlphaFoldDB" id="A0A1W1CMK9"/>
<dbReference type="EMBL" id="FPHE01000160">
    <property type="protein sequence ID" value="SFV67014.1"/>
    <property type="molecule type" value="Genomic_DNA"/>
</dbReference>
<keyword evidence="3" id="KW-0456">Lyase</keyword>
<reference evidence="3" key="1">
    <citation type="submission" date="2016-10" db="EMBL/GenBank/DDBJ databases">
        <authorList>
            <person name="de Groot N.N."/>
        </authorList>
    </citation>
    <scope>NUCLEOTIDE SEQUENCE</scope>
</reference>
<dbReference type="GO" id="GO:0046417">
    <property type="term" value="P:chorismate metabolic process"/>
    <property type="evidence" value="ECO:0007669"/>
    <property type="project" value="InterPro"/>
</dbReference>
<accession>A0A1W1CMK9</accession>
<gene>
    <name evidence="3" type="ORF">MNB_SV-12-1483</name>
</gene>
<keyword evidence="1" id="KW-0413">Isomerase</keyword>
<dbReference type="EC" id="4.-.-.-" evidence="3"/>
<dbReference type="InterPro" id="IPR002701">
    <property type="entry name" value="CM_II_prokaryot"/>
</dbReference>
<proteinExistence type="predicted"/>
<dbReference type="SMART" id="SM00830">
    <property type="entry name" value="CM_2"/>
    <property type="match status" value="1"/>
</dbReference>
<dbReference type="InterPro" id="IPR036979">
    <property type="entry name" value="CM_dom_sf"/>
</dbReference>
<evidence type="ECO:0000313" key="3">
    <source>
        <dbReference type="EMBL" id="SFV67014.1"/>
    </source>
</evidence>
<dbReference type="PANTHER" id="PTHR38041">
    <property type="entry name" value="CHORISMATE MUTASE"/>
    <property type="match status" value="1"/>
</dbReference>
<dbReference type="Gene3D" id="1.20.59.10">
    <property type="entry name" value="Chorismate mutase"/>
    <property type="match status" value="1"/>
</dbReference>
<evidence type="ECO:0000256" key="1">
    <source>
        <dbReference type="ARBA" id="ARBA00023235"/>
    </source>
</evidence>
<dbReference type="GO" id="GO:0016829">
    <property type="term" value="F:lyase activity"/>
    <property type="evidence" value="ECO:0007669"/>
    <property type="project" value="UniProtKB-KW"/>
</dbReference>
<sequence length="99" mass="11420">MNIKKCKTLEEARIEIDGVDEKLVELIALRNAYIKQIAHFKNSIEEIKSEERIAKIVSRARTKAIELGLSPNLINDIFIRMIDEMVESEVSEFKNAKVF</sequence>
<evidence type="ECO:0000259" key="2">
    <source>
        <dbReference type="PROSITE" id="PS51168"/>
    </source>
</evidence>
<dbReference type="PROSITE" id="PS51168">
    <property type="entry name" value="CHORISMATE_MUT_2"/>
    <property type="match status" value="1"/>
</dbReference>
<dbReference type="GO" id="GO:0004106">
    <property type="term" value="F:chorismate mutase activity"/>
    <property type="evidence" value="ECO:0007669"/>
    <property type="project" value="InterPro"/>
</dbReference>
<dbReference type="PANTHER" id="PTHR38041:SF1">
    <property type="entry name" value="CHORISMATE MUTASE"/>
    <property type="match status" value="1"/>
</dbReference>
<dbReference type="InterPro" id="IPR051331">
    <property type="entry name" value="Chorismate_mutase-related"/>
</dbReference>
<feature type="domain" description="Chorismate mutase" evidence="2">
    <location>
        <begin position="3"/>
        <end position="93"/>
    </location>
</feature>
<dbReference type="InterPro" id="IPR036263">
    <property type="entry name" value="Chorismate_II_sf"/>
</dbReference>
<dbReference type="Pfam" id="PF01817">
    <property type="entry name" value="CM_2"/>
    <property type="match status" value="1"/>
</dbReference>
<dbReference type="GO" id="GO:0009697">
    <property type="term" value="P:salicylic acid biosynthetic process"/>
    <property type="evidence" value="ECO:0007669"/>
    <property type="project" value="TreeGrafter"/>
</dbReference>
<protein>
    <submittedName>
        <fullName evidence="3">Isochorismate pyruvate-lyase</fullName>
        <ecNumber evidence="3">4.-.-.-</ecNumber>
    </submittedName>
</protein>
<organism evidence="3">
    <name type="scientific">hydrothermal vent metagenome</name>
    <dbReference type="NCBI Taxonomy" id="652676"/>
    <lineage>
        <taxon>unclassified sequences</taxon>
        <taxon>metagenomes</taxon>
        <taxon>ecological metagenomes</taxon>
    </lineage>
</organism>
<dbReference type="SUPFAM" id="SSF48600">
    <property type="entry name" value="Chorismate mutase II"/>
    <property type="match status" value="1"/>
</dbReference>
<name>A0A1W1CMK9_9ZZZZ</name>